<dbReference type="GO" id="GO:0043565">
    <property type="term" value="F:sequence-specific DNA binding"/>
    <property type="evidence" value="ECO:0007669"/>
    <property type="project" value="InterPro"/>
</dbReference>
<evidence type="ECO:0000256" key="4">
    <source>
        <dbReference type="SAM" id="Phobius"/>
    </source>
</evidence>
<dbReference type="Proteomes" id="UP000570361">
    <property type="component" value="Unassembled WGS sequence"/>
</dbReference>
<evidence type="ECO:0000313" key="6">
    <source>
        <dbReference type="EMBL" id="MBB3114567.1"/>
    </source>
</evidence>
<dbReference type="EMBL" id="JACHXK010000035">
    <property type="protein sequence ID" value="MBB3114567.1"/>
    <property type="molecule type" value="Genomic_DNA"/>
</dbReference>
<evidence type="ECO:0000256" key="2">
    <source>
        <dbReference type="ARBA" id="ARBA00023125"/>
    </source>
</evidence>
<keyword evidence="7" id="KW-1185">Reference proteome</keyword>
<comment type="caution">
    <text evidence="6">The sequence shown here is derived from an EMBL/GenBank/DDBJ whole genome shotgun (WGS) entry which is preliminary data.</text>
</comment>
<feature type="domain" description="HTH araC/xylS-type" evidence="5">
    <location>
        <begin position="430"/>
        <end position="528"/>
    </location>
</feature>
<proteinExistence type="predicted"/>
<feature type="transmembrane region" description="Helical" evidence="4">
    <location>
        <begin position="12"/>
        <end position="31"/>
    </location>
</feature>
<keyword evidence="1" id="KW-0805">Transcription regulation</keyword>
<dbReference type="InterPro" id="IPR009057">
    <property type="entry name" value="Homeodomain-like_sf"/>
</dbReference>
<keyword evidence="4" id="KW-0472">Membrane</keyword>
<dbReference type="PRINTS" id="PR00032">
    <property type="entry name" value="HTHARAC"/>
</dbReference>
<evidence type="ECO:0000256" key="3">
    <source>
        <dbReference type="ARBA" id="ARBA00023163"/>
    </source>
</evidence>
<keyword evidence="4" id="KW-0812">Transmembrane</keyword>
<protein>
    <submittedName>
        <fullName evidence="6">AraC-like DNA-binding protein</fullName>
    </submittedName>
</protein>
<sequence>MRITWDGRTITGVTMIVATLSLLYLLAVSMLNKSVIDDTLEDHHIQLENAVARLESSDSHDSLTRMLEEASEHEAMLGKLVILAANGEELYRTEPAASWLVPSFEPGHNIAYGNNRYYLYTEAAKGLTYITAVGKAEAARHYPSFLNAALAILCLLLALSLIIILLFSTQLLAPASAILGAVSSRIPLSANRRLAPEEARLAIQRLLTERDRTMETVDQYSPSLTTLDFMNDIKGMNPDLLRFEASSMNSGSSLVVLYELRPQGTEADRAATPFEPTKDGLRGMISAVRQFAERFATRSHTFQLEPMQIISIFYDTDRNSLITDIRKQLAKWEHGPFRDGRLAIAVSDQYAPQVSLGEGYRRALEMIGHASGAGKIEVITEWEQPPSVTVQPQRKRKPVLKEFDKPLNVGEETVEEIAEPTAERMDELAEFVLDIIHKKYHQDLSLSYLSDLLSMSSTYLSTYIKEKTGCTFSDHLHRVRVEKAQEMLITTDKTINHIAEQVGYVNFSSFNRMFKKETGVTPREYRKRKIIQYHKSG</sequence>
<gene>
    <name evidence="6" type="ORF">FHS18_006688</name>
</gene>
<dbReference type="PROSITE" id="PS01124">
    <property type="entry name" value="HTH_ARAC_FAMILY_2"/>
    <property type="match status" value="1"/>
</dbReference>
<accession>A0A7W5FRR2</accession>
<dbReference type="SUPFAM" id="SSF46689">
    <property type="entry name" value="Homeodomain-like"/>
    <property type="match status" value="1"/>
</dbReference>
<dbReference type="RefSeq" id="WP_183604600.1">
    <property type="nucleotide sequence ID" value="NZ_JACHXK010000035.1"/>
</dbReference>
<dbReference type="PANTHER" id="PTHR43280:SF28">
    <property type="entry name" value="HTH-TYPE TRANSCRIPTIONAL ACTIVATOR RHAS"/>
    <property type="match status" value="1"/>
</dbReference>
<organism evidence="6 7">
    <name type="scientific">Paenibacillus phyllosphaerae</name>
    <dbReference type="NCBI Taxonomy" id="274593"/>
    <lineage>
        <taxon>Bacteria</taxon>
        <taxon>Bacillati</taxon>
        <taxon>Bacillota</taxon>
        <taxon>Bacilli</taxon>
        <taxon>Bacillales</taxon>
        <taxon>Paenibacillaceae</taxon>
        <taxon>Paenibacillus</taxon>
    </lineage>
</organism>
<dbReference type="SMART" id="SM00342">
    <property type="entry name" value="HTH_ARAC"/>
    <property type="match status" value="1"/>
</dbReference>
<evidence type="ECO:0000259" key="5">
    <source>
        <dbReference type="PROSITE" id="PS01124"/>
    </source>
</evidence>
<keyword evidence="4" id="KW-1133">Transmembrane helix</keyword>
<dbReference type="GO" id="GO:0003700">
    <property type="term" value="F:DNA-binding transcription factor activity"/>
    <property type="evidence" value="ECO:0007669"/>
    <property type="project" value="InterPro"/>
</dbReference>
<dbReference type="Gene3D" id="1.10.10.60">
    <property type="entry name" value="Homeodomain-like"/>
    <property type="match status" value="2"/>
</dbReference>
<dbReference type="InterPro" id="IPR020449">
    <property type="entry name" value="Tscrpt_reg_AraC-type_HTH"/>
</dbReference>
<dbReference type="PANTHER" id="PTHR43280">
    <property type="entry name" value="ARAC-FAMILY TRANSCRIPTIONAL REGULATOR"/>
    <property type="match status" value="1"/>
</dbReference>
<reference evidence="6 7" key="1">
    <citation type="submission" date="2020-08" db="EMBL/GenBank/DDBJ databases">
        <title>Genomic Encyclopedia of Type Strains, Phase III (KMG-III): the genomes of soil and plant-associated and newly described type strains.</title>
        <authorList>
            <person name="Whitman W."/>
        </authorList>
    </citation>
    <scope>NUCLEOTIDE SEQUENCE [LARGE SCALE GENOMIC DNA]</scope>
    <source>
        <strain evidence="6 7">CECT 5862</strain>
    </source>
</reference>
<dbReference type="Pfam" id="PF12833">
    <property type="entry name" value="HTH_18"/>
    <property type="match status" value="1"/>
</dbReference>
<keyword evidence="2 6" id="KW-0238">DNA-binding</keyword>
<keyword evidence="3" id="KW-0804">Transcription</keyword>
<evidence type="ECO:0000313" key="7">
    <source>
        <dbReference type="Proteomes" id="UP000570361"/>
    </source>
</evidence>
<dbReference type="AlphaFoldDB" id="A0A7W5FRR2"/>
<feature type="transmembrane region" description="Helical" evidence="4">
    <location>
        <begin position="145"/>
        <end position="167"/>
    </location>
</feature>
<evidence type="ECO:0000256" key="1">
    <source>
        <dbReference type="ARBA" id="ARBA00023015"/>
    </source>
</evidence>
<name>A0A7W5FRR2_9BACL</name>
<dbReference type="InterPro" id="IPR018060">
    <property type="entry name" value="HTH_AraC"/>
</dbReference>